<evidence type="ECO:0000256" key="4">
    <source>
        <dbReference type="ARBA" id="ARBA00022553"/>
    </source>
</evidence>
<evidence type="ECO:0000256" key="5">
    <source>
        <dbReference type="ARBA" id="ARBA00022679"/>
    </source>
</evidence>
<dbReference type="AlphaFoldDB" id="A0A7I8DMV3"/>
<evidence type="ECO:0000256" key="2">
    <source>
        <dbReference type="ARBA" id="ARBA00004370"/>
    </source>
</evidence>
<dbReference type="Gene3D" id="1.10.287.130">
    <property type="match status" value="1"/>
</dbReference>
<evidence type="ECO:0000256" key="7">
    <source>
        <dbReference type="ARBA" id="ARBA00023012"/>
    </source>
</evidence>
<dbReference type="SUPFAM" id="SSF47384">
    <property type="entry name" value="Homodimeric domain of signal transducing histidine kinase"/>
    <property type="match status" value="1"/>
</dbReference>
<evidence type="ECO:0000313" key="10">
    <source>
        <dbReference type="EMBL" id="BCJ98621.1"/>
    </source>
</evidence>
<evidence type="ECO:0000313" key="11">
    <source>
        <dbReference type="Proteomes" id="UP000515703"/>
    </source>
</evidence>
<evidence type="ECO:0000256" key="1">
    <source>
        <dbReference type="ARBA" id="ARBA00000085"/>
    </source>
</evidence>
<dbReference type="InterPro" id="IPR004358">
    <property type="entry name" value="Sig_transdc_His_kin-like_C"/>
</dbReference>
<dbReference type="GO" id="GO:0016036">
    <property type="term" value="P:cellular response to phosphate starvation"/>
    <property type="evidence" value="ECO:0007669"/>
    <property type="project" value="TreeGrafter"/>
</dbReference>
<dbReference type="InterPro" id="IPR036890">
    <property type="entry name" value="HATPase_C_sf"/>
</dbReference>
<evidence type="ECO:0000256" key="6">
    <source>
        <dbReference type="ARBA" id="ARBA00022777"/>
    </source>
</evidence>
<gene>
    <name evidence="10" type="ORF">bsdcttw_16620</name>
</gene>
<dbReference type="EC" id="2.7.13.3" evidence="3"/>
<dbReference type="PROSITE" id="PS50109">
    <property type="entry name" value="HIS_KIN"/>
    <property type="match status" value="1"/>
</dbReference>
<dbReference type="Pfam" id="PF02518">
    <property type="entry name" value="HATPase_c"/>
    <property type="match status" value="1"/>
</dbReference>
<feature type="transmembrane region" description="Helical" evidence="8">
    <location>
        <begin position="6"/>
        <end position="28"/>
    </location>
</feature>
<keyword evidence="8" id="KW-0472">Membrane</keyword>
<dbReference type="Proteomes" id="UP000515703">
    <property type="component" value="Chromosome"/>
</dbReference>
<dbReference type="PRINTS" id="PR00344">
    <property type="entry name" value="BCTRLSENSOR"/>
</dbReference>
<dbReference type="CDD" id="cd00075">
    <property type="entry name" value="HATPase"/>
    <property type="match status" value="1"/>
</dbReference>
<sequence>MGKRMMGMVIYIILAAAIIICILTALFFRRYVLKIFNSIDSVLERILSKDISEPFETIGDNRISKLTYKANRIIDMYVSDVLRINGEKETIQGFISDMSHQMKTPLSSISIYSDLLLAENLSTEEQEEFLLRIRSGTEKLQWMMDNLIKMSRLEVGTIQLAPLETNIKQTISDSIGNVVATASKKNIDIVVSDFENYQIYHDKKWTREAITNILENAIKYSPQDTSIEVSVEQMTLYTKINITDHGIGIEKNDWNLIFKRFYRGSNVKDNEGTGLGLYLASLIMEKQGGYIMIDSIPNEFTSFSLFLQNSKK</sequence>
<dbReference type="InterPro" id="IPR036097">
    <property type="entry name" value="HisK_dim/P_sf"/>
</dbReference>
<keyword evidence="7" id="KW-0902">Two-component regulatory system</keyword>
<dbReference type="InterPro" id="IPR005467">
    <property type="entry name" value="His_kinase_dom"/>
</dbReference>
<dbReference type="CDD" id="cd00082">
    <property type="entry name" value="HisKA"/>
    <property type="match status" value="1"/>
</dbReference>
<name>A0A7I8DMV3_9FIRM</name>
<keyword evidence="8" id="KW-1133">Transmembrane helix</keyword>
<reference evidence="10 11" key="1">
    <citation type="submission" date="2020-08" db="EMBL/GenBank/DDBJ databases">
        <title>Draft genome sequencing of an Anaerocolumna strain isolated from anoxic soil subjected to BSD treatment.</title>
        <authorList>
            <person name="Uek A."/>
            <person name="Tonouchi A."/>
        </authorList>
    </citation>
    <scope>NUCLEOTIDE SEQUENCE [LARGE SCALE GENOMIC DNA]</scope>
    <source>
        <strain evidence="10 11">CTTW</strain>
    </source>
</reference>
<dbReference type="SMART" id="SM00388">
    <property type="entry name" value="HisKA"/>
    <property type="match status" value="1"/>
</dbReference>
<dbReference type="InterPro" id="IPR003594">
    <property type="entry name" value="HATPase_dom"/>
</dbReference>
<proteinExistence type="predicted"/>
<protein>
    <recommendedName>
        <fullName evidence="3">histidine kinase</fullName>
        <ecNumber evidence="3">2.7.13.3</ecNumber>
    </recommendedName>
</protein>
<evidence type="ECO:0000256" key="8">
    <source>
        <dbReference type="SAM" id="Phobius"/>
    </source>
</evidence>
<dbReference type="SMART" id="SM00387">
    <property type="entry name" value="HATPase_c"/>
    <property type="match status" value="1"/>
</dbReference>
<dbReference type="EMBL" id="AP023368">
    <property type="protein sequence ID" value="BCJ98621.1"/>
    <property type="molecule type" value="Genomic_DNA"/>
</dbReference>
<keyword evidence="6 10" id="KW-0418">Kinase</keyword>
<dbReference type="InterPro" id="IPR003661">
    <property type="entry name" value="HisK_dim/P_dom"/>
</dbReference>
<dbReference type="PANTHER" id="PTHR45453:SF1">
    <property type="entry name" value="PHOSPHATE REGULON SENSOR PROTEIN PHOR"/>
    <property type="match status" value="1"/>
</dbReference>
<dbReference type="Pfam" id="PF00512">
    <property type="entry name" value="HisKA"/>
    <property type="match status" value="1"/>
</dbReference>
<evidence type="ECO:0000256" key="3">
    <source>
        <dbReference type="ARBA" id="ARBA00012438"/>
    </source>
</evidence>
<dbReference type="GO" id="GO:0005886">
    <property type="term" value="C:plasma membrane"/>
    <property type="evidence" value="ECO:0007669"/>
    <property type="project" value="TreeGrafter"/>
</dbReference>
<accession>A0A7I8DMV3</accession>
<keyword evidence="8" id="KW-0812">Transmembrane</keyword>
<dbReference type="GO" id="GO:0000155">
    <property type="term" value="F:phosphorelay sensor kinase activity"/>
    <property type="evidence" value="ECO:0007669"/>
    <property type="project" value="InterPro"/>
</dbReference>
<reference evidence="10 11" key="2">
    <citation type="submission" date="2020-08" db="EMBL/GenBank/DDBJ databases">
        <authorList>
            <person name="Ueki A."/>
            <person name="Tonouchi A."/>
        </authorList>
    </citation>
    <scope>NUCLEOTIDE SEQUENCE [LARGE SCALE GENOMIC DNA]</scope>
    <source>
        <strain evidence="10 11">CTTW</strain>
    </source>
</reference>
<keyword evidence="4" id="KW-0597">Phosphoprotein</keyword>
<comment type="subcellular location">
    <subcellularLocation>
        <location evidence="2">Membrane</location>
    </subcellularLocation>
</comment>
<dbReference type="InterPro" id="IPR050351">
    <property type="entry name" value="BphY/WalK/GraS-like"/>
</dbReference>
<evidence type="ECO:0000259" key="9">
    <source>
        <dbReference type="PROSITE" id="PS50109"/>
    </source>
</evidence>
<dbReference type="GO" id="GO:0004721">
    <property type="term" value="F:phosphoprotein phosphatase activity"/>
    <property type="evidence" value="ECO:0007669"/>
    <property type="project" value="TreeGrafter"/>
</dbReference>
<dbReference type="SUPFAM" id="SSF55874">
    <property type="entry name" value="ATPase domain of HSP90 chaperone/DNA topoisomerase II/histidine kinase"/>
    <property type="match status" value="1"/>
</dbReference>
<organism evidence="10 11">
    <name type="scientific">Anaerocolumna chitinilytica</name>
    <dbReference type="NCBI Taxonomy" id="1727145"/>
    <lineage>
        <taxon>Bacteria</taxon>
        <taxon>Bacillati</taxon>
        <taxon>Bacillota</taxon>
        <taxon>Clostridia</taxon>
        <taxon>Lachnospirales</taxon>
        <taxon>Lachnospiraceae</taxon>
        <taxon>Anaerocolumna</taxon>
    </lineage>
</organism>
<dbReference type="KEGG" id="acht:bsdcttw_16620"/>
<keyword evidence="11" id="KW-1185">Reference proteome</keyword>
<comment type="catalytic activity">
    <reaction evidence="1">
        <text>ATP + protein L-histidine = ADP + protein N-phospho-L-histidine.</text>
        <dbReference type="EC" id="2.7.13.3"/>
    </reaction>
</comment>
<dbReference type="RefSeq" id="WP_185258940.1">
    <property type="nucleotide sequence ID" value="NZ_AP023368.1"/>
</dbReference>
<dbReference type="Gene3D" id="3.30.565.10">
    <property type="entry name" value="Histidine kinase-like ATPase, C-terminal domain"/>
    <property type="match status" value="1"/>
</dbReference>
<keyword evidence="5" id="KW-0808">Transferase</keyword>
<feature type="domain" description="Histidine kinase" evidence="9">
    <location>
        <begin position="97"/>
        <end position="311"/>
    </location>
</feature>
<dbReference type="PANTHER" id="PTHR45453">
    <property type="entry name" value="PHOSPHATE REGULON SENSOR PROTEIN PHOR"/>
    <property type="match status" value="1"/>
</dbReference>